<proteinExistence type="predicted"/>
<organism evidence="1">
    <name type="scientific">Anguilla anguilla</name>
    <name type="common">European freshwater eel</name>
    <name type="synonym">Muraena anguilla</name>
    <dbReference type="NCBI Taxonomy" id="7936"/>
    <lineage>
        <taxon>Eukaryota</taxon>
        <taxon>Metazoa</taxon>
        <taxon>Chordata</taxon>
        <taxon>Craniata</taxon>
        <taxon>Vertebrata</taxon>
        <taxon>Euteleostomi</taxon>
        <taxon>Actinopterygii</taxon>
        <taxon>Neopterygii</taxon>
        <taxon>Teleostei</taxon>
        <taxon>Anguilliformes</taxon>
        <taxon>Anguillidae</taxon>
        <taxon>Anguilla</taxon>
    </lineage>
</organism>
<reference evidence="1" key="1">
    <citation type="submission" date="2014-11" db="EMBL/GenBank/DDBJ databases">
        <authorList>
            <person name="Amaro Gonzalez C."/>
        </authorList>
    </citation>
    <scope>NUCLEOTIDE SEQUENCE</scope>
</reference>
<dbReference type="EMBL" id="GBXM01034501">
    <property type="protein sequence ID" value="JAH74076.1"/>
    <property type="molecule type" value="Transcribed_RNA"/>
</dbReference>
<sequence length="15" mass="1827">MRSLWLQVRMPPSIL</sequence>
<name>A0A0E9V7U4_ANGAN</name>
<accession>A0A0E9V7U4</accession>
<protein>
    <submittedName>
        <fullName evidence="1">Uncharacterized protein</fullName>
    </submittedName>
</protein>
<reference evidence="1" key="2">
    <citation type="journal article" date="2015" name="Fish Shellfish Immunol.">
        <title>Early steps in the European eel (Anguilla anguilla)-Vibrio vulnificus interaction in the gills: Role of the RtxA13 toxin.</title>
        <authorList>
            <person name="Callol A."/>
            <person name="Pajuelo D."/>
            <person name="Ebbesson L."/>
            <person name="Teles M."/>
            <person name="MacKenzie S."/>
            <person name="Amaro C."/>
        </authorList>
    </citation>
    <scope>NUCLEOTIDE SEQUENCE</scope>
</reference>
<evidence type="ECO:0000313" key="1">
    <source>
        <dbReference type="EMBL" id="JAH74076.1"/>
    </source>
</evidence>